<reference evidence="2 3" key="1">
    <citation type="submission" date="2015-09" db="EMBL/GenBank/DDBJ databases">
        <authorList>
            <consortium name="Pathogen Informatics"/>
        </authorList>
    </citation>
    <scope>NUCLEOTIDE SEQUENCE [LARGE SCALE GENOMIC DNA]</scope>
    <source>
        <strain evidence="2 3">2789STDY5834942</strain>
    </source>
</reference>
<evidence type="ECO:0000256" key="1">
    <source>
        <dbReference type="SAM" id="Phobius"/>
    </source>
</evidence>
<name>A0A174U9H2_BACUN</name>
<protein>
    <submittedName>
        <fullName evidence="2">Uncharacterized protein</fullName>
    </submittedName>
</protein>
<evidence type="ECO:0000313" key="3">
    <source>
        <dbReference type="Proteomes" id="UP000095788"/>
    </source>
</evidence>
<dbReference type="Proteomes" id="UP000095788">
    <property type="component" value="Unassembled WGS sequence"/>
</dbReference>
<evidence type="ECO:0000313" key="2">
    <source>
        <dbReference type="EMBL" id="CUQ16300.1"/>
    </source>
</evidence>
<proteinExistence type="predicted"/>
<keyword evidence="1" id="KW-0472">Membrane</keyword>
<gene>
    <name evidence="2" type="ORF">ERS852554_03187</name>
</gene>
<feature type="transmembrane region" description="Helical" evidence="1">
    <location>
        <begin position="46"/>
        <end position="62"/>
    </location>
</feature>
<sequence length="63" mass="7374">MKIENIDLIVISIYILIVFVNLHYVSVYSHKPIHNMITVSTNKNTFVNFMLLYFADITIQIIT</sequence>
<dbReference type="AlphaFoldDB" id="A0A174U9H2"/>
<accession>A0A174U9H2</accession>
<dbReference type="EMBL" id="CZBF01000006">
    <property type="protein sequence ID" value="CUQ16300.1"/>
    <property type="molecule type" value="Genomic_DNA"/>
</dbReference>
<keyword evidence="1" id="KW-0812">Transmembrane</keyword>
<keyword evidence="1" id="KW-1133">Transmembrane helix</keyword>
<feature type="transmembrane region" description="Helical" evidence="1">
    <location>
        <begin position="6"/>
        <end position="25"/>
    </location>
</feature>
<organism evidence="2 3">
    <name type="scientific">Bacteroides uniformis</name>
    <dbReference type="NCBI Taxonomy" id="820"/>
    <lineage>
        <taxon>Bacteria</taxon>
        <taxon>Pseudomonadati</taxon>
        <taxon>Bacteroidota</taxon>
        <taxon>Bacteroidia</taxon>
        <taxon>Bacteroidales</taxon>
        <taxon>Bacteroidaceae</taxon>
        <taxon>Bacteroides</taxon>
    </lineage>
</organism>